<keyword evidence="3" id="KW-1185">Reference proteome</keyword>
<dbReference type="Proteomes" id="UP001529369">
    <property type="component" value="Unassembled WGS sequence"/>
</dbReference>
<dbReference type="SUPFAM" id="SSF50341">
    <property type="entry name" value="CheW-like"/>
    <property type="match status" value="1"/>
</dbReference>
<dbReference type="PANTHER" id="PTHR22617">
    <property type="entry name" value="CHEMOTAXIS SENSOR HISTIDINE KINASE-RELATED"/>
    <property type="match status" value="1"/>
</dbReference>
<feature type="domain" description="CheW-like" evidence="1">
    <location>
        <begin position="29"/>
        <end position="169"/>
    </location>
</feature>
<reference evidence="3" key="1">
    <citation type="journal article" date="2019" name="Int. J. Syst. Evol. Microbiol.">
        <title>The Global Catalogue of Microorganisms (GCM) 10K type strain sequencing project: providing services to taxonomists for standard genome sequencing and annotation.</title>
        <authorList>
            <consortium name="The Broad Institute Genomics Platform"/>
            <consortium name="The Broad Institute Genome Sequencing Center for Infectious Disease"/>
            <person name="Wu L."/>
            <person name="Ma J."/>
        </authorList>
    </citation>
    <scope>NUCLEOTIDE SEQUENCE [LARGE SCALE GENOMIC DNA]</scope>
    <source>
        <strain evidence="3">CECT 7131</strain>
    </source>
</reference>
<evidence type="ECO:0000259" key="1">
    <source>
        <dbReference type="PROSITE" id="PS50851"/>
    </source>
</evidence>
<dbReference type="Gene3D" id="2.40.50.180">
    <property type="entry name" value="CheA-289, Domain 4"/>
    <property type="match status" value="1"/>
</dbReference>
<dbReference type="InterPro" id="IPR036061">
    <property type="entry name" value="CheW-like_dom_sf"/>
</dbReference>
<evidence type="ECO:0000313" key="3">
    <source>
        <dbReference type="Proteomes" id="UP001529369"/>
    </source>
</evidence>
<dbReference type="InterPro" id="IPR039315">
    <property type="entry name" value="CheW"/>
</dbReference>
<dbReference type="SMART" id="SM00260">
    <property type="entry name" value="CheW"/>
    <property type="match status" value="1"/>
</dbReference>
<evidence type="ECO:0000313" key="2">
    <source>
        <dbReference type="EMBL" id="MDN3565361.1"/>
    </source>
</evidence>
<dbReference type="RefSeq" id="WP_290317189.1">
    <property type="nucleotide sequence ID" value="NZ_JAUFPN010000145.1"/>
</dbReference>
<accession>A0ABT8A6Y1</accession>
<dbReference type="CDD" id="cd00732">
    <property type="entry name" value="CheW"/>
    <property type="match status" value="1"/>
</dbReference>
<protein>
    <submittedName>
        <fullName evidence="2">Chemotaxis protein CheW</fullName>
    </submittedName>
</protein>
<proteinExistence type="predicted"/>
<gene>
    <name evidence="2" type="ORF">QWZ14_13395</name>
</gene>
<dbReference type="EMBL" id="JAUFPN010000145">
    <property type="protein sequence ID" value="MDN3565361.1"/>
    <property type="molecule type" value="Genomic_DNA"/>
</dbReference>
<dbReference type="Gene3D" id="2.30.30.40">
    <property type="entry name" value="SH3 Domains"/>
    <property type="match status" value="1"/>
</dbReference>
<dbReference type="InterPro" id="IPR002545">
    <property type="entry name" value="CheW-lke_dom"/>
</dbReference>
<comment type="caution">
    <text evidence="2">The sequence shown here is derived from an EMBL/GenBank/DDBJ whole genome shotgun (WGS) entry which is preliminary data.</text>
</comment>
<organism evidence="2 3">
    <name type="scientific">Paeniroseomonas aquatica</name>
    <dbReference type="NCBI Taxonomy" id="373043"/>
    <lineage>
        <taxon>Bacteria</taxon>
        <taxon>Pseudomonadati</taxon>
        <taxon>Pseudomonadota</taxon>
        <taxon>Alphaproteobacteria</taxon>
        <taxon>Acetobacterales</taxon>
        <taxon>Acetobacteraceae</taxon>
        <taxon>Paeniroseomonas</taxon>
    </lineage>
</organism>
<dbReference type="PROSITE" id="PS50851">
    <property type="entry name" value="CHEW"/>
    <property type="match status" value="1"/>
</dbReference>
<name>A0ABT8A6Y1_9PROT</name>
<sequence>MHNASPRASAPVAFAAPPGAGPDPVTITAGQFITCTLDAAEYGIDIMAVREIRGWAATTAIPHAPPWIRGVINLRGIIVPILDLRARFGMPLTVPTQMHVVVIIQTGTRTAGLLVDAVSDIVSVAPEEIRPVPEIGASVPERLLCGLVPLERGMVALVSLESLLTFDEEALAASADASALHS</sequence>
<dbReference type="PANTHER" id="PTHR22617:SF23">
    <property type="entry name" value="CHEMOTAXIS PROTEIN CHEW"/>
    <property type="match status" value="1"/>
</dbReference>
<dbReference type="Pfam" id="PF01584">
    <property type="entry name" value="CheW"/>
    <property type="match status" value="1"/>
</dbReference>